<dbReference type="AlphaFoldDB" id="A0A934S135"/>
<comment type="similarity">
    <text evidence="2">Belongs to the nitroreductase family.</text>
</comment>
<evidence type="ECO:0000256" key="1">
    <source>
        <dbReference type="ARBA" id="ARBA00001917"/>
    </source>
</evidence>
<dbReference type="Proteomes" id="UP000603141">
    <property type="component" value="Unassembled WGS sequence"/>
</dbReference>
<keyword evidence="5" id="KW-0521">NADP</keyword>
<reference evidence="8" key="1">
    <citation type="submission" date="2021-01" db="EMBL/GenBank/DDBJ databases">
        <title>Modified the classification status of verrucomicrobia.</title>
        <authorList>
            <person name="Feng X."/>
        </authorList>
    </citation>
    <scope>NUCLEOTIDE SEQUENCE</scope>
    <source>
        <strain evidence="8">KCTC 22041</strain>
    </source>
</reference>
<dbReference type="InterPro" id="IPR029479">
    <property type="entry name" value="Nitroreductase"/>
</dbReference>
<proteinExistence type="inferred from homology"/>
<dbReference type="Pfam" id="PF00881">
    <property type="entry name" value="Nitroreductase"/>
    <property type="match status" value="1"/>
</dbReference>
<comment type="caution">
    <text evidence="8">The sequence shown here is derived from an EMBL/GenBank/DDBJ whole genome shotgun (WGS) entry which is preliminary data.</text>
</comment>
<accession>A0A934S135</accession>
<dbReference type="CDD" id="cd02149">
    <property type="entry name" value="NfsB-like"/>
    <property type="match status" value="1"/>
</dbReference>
<evidence type="ECO:0000313" key="8">
    <source>
        <dbReference type="EMBL" id="MBK1881305.1"/>
    </source>
</evidence>
<dbReference type="Gene3D" id="3.40.109.10">
    <property type="entry name" value="NADH Oxidase"/>
    <property type="match status" value="1"/>
</dbReference>
<evidence type="ECO:0000256" key="5">
    <source>
        <dbReference type="ARBA" id="ARBA00022857"/>
    </source>
</evidence>
<organism evidence="8 9">
    <name type="scientific">Luteolibacter pohnpeiensis</name>
    <dbReference type="NCBI Taxonomy" id="454153"/>
    <lineage>
        <taxon>Bacteria</taxon>
        <taxon>Pseudomonadati</taxon>
        <taxon>Verrucomicrobiota</taxon>
        <taxon>Verrucomicrobiia</taxon>
        <taxon>Verrucomicrobiales</taxon>
        <taxon>Verrucomicrobiaceae</taxon>
        <taxon>Luteolibacter</taxon>
    </lineage>
</organism>
<evidence type="ECO:0000256" key="6">
    <source>
        <dbReference type="ARBA" id="ARBA00023002"/>
    </source>
</evidence>
<dbReference type="GO" id="GO:0016491">
    <property type="term" value="F:oxidoreductase activity"/>
    <property type="evidence" value="ECO:0007669"/>
    <property type="project" value="UniProtKB-KW"/>
</dbReference>
<dbReference type="SUPFAM" id="SSF55469">
    <property type="entry name" value="FMN-dependent nitroreductase-like"/>
    <property type="match status" value="1"/>
</dbReference>
<keyword evidence="4" id="KW-0288">FMN</keyword>
<sequence length="219" mass="23840">MSNTNQPISNDQLISNLNWRYATKKFDPSRKISAEDWAALEEAIHLSASSYGLQPWKFVVVTDPEVLAKLVPAAYGQPQVGQASHLVVFTIKKDFSVADVDALISRTAEVRGIPADSLQAYRDMMAGTVSAKSEAELAAWNARQTYIALGTLLTSAAMLGIDACPMEGFLPGEFDAILGLEEKGLSSVVICPLGYRDATDPYADLAKVRMPKEEVFVRI</sequence>
<evidence type="ECO:0000256" key="2">
    <source>
        <dbReference type="ARBA" id="ARBA00007118"/>
    </source>
</evidence>
<keyword evidence="9" id="KW-1185">Reference proteome</keyword>
<gene>
    <name evidence="8" type="ORF">JIN85_02695</name>
</gene>
<evidence type="ECO:0000259" key="7">
    <source>
        <dbReference type="Pfam" id="PF00881"/>
    </source>
</evidence>
<evidence type="ECO:0000313" key="9">
    <source>
        <dbReference type="Proteomes" id="UP000603141"/>
    </source>
</evidence>
<dbReference type="RefSeq" id="WP_200267380.1">
    <property type="nucleotide sequence ID" value="NZ_JAENIJ010000003.1"/>
</dbReference>
<protein>
    <submittedName>
        <fullName evidence="8">NAD(P)H-dependent oxidoreductase</fullName>
    </submittedName>
</protein>
<evidence type="ECO:0000256" key="3">
    <source>
        <dbReference type="ARBA" id="ARBA00022630"/>
    </source>
</evidence>
<name>A0A934S135_9BACT</name>
<dbReference type="InterPro" id="IPR033878">
    <property type="entry name" value="NfsB-like"/>
</dbReference>
<dbReference type="EMBL" id="JAENIJ010000003">
    <property type="protein sequence ID" value="MBK1881305.1"/>
    <property type="molecule type" value="Genomic_DNA"/>
</dbReference>
<feature type="domain" description="Nitroreductase" evidence="7">
    <location>
        <begin position="18"/>
        <end position="195"/>
    </location>
</feature>
<keyword evidence="6" id="KW-0560">Oxidoreductase</keyword>
<evidence type="ECO:0000256" key="4">
    <source>
        <dbReference type="ARBA" id="ARBA00022643"/>
    </source>
</evidence>
<dbReference type="InterPro" id="IPR000415">
    <property type="entry name" value="Nitroreductase-like"/>
</dbReference>
<keyword evidence="3" id="KW-0285">Flavoprotein</keyword>
<dbReference type="PANTHER" id="PTHR43673">
    <property type="entry name" value="NAD(P)H NITROREDUCTASE YDGI-RELATED"/>
    <property type="match status" value="1"/>
</dbReference>
<comment type="cofactor">
    <cofactor evidence="1">
        <name>FMN</name>
        <dbReference type="ChEBI" id="CHEBI:58210"/>
    </cofactor>
</comment>
<dbReference type="PANTHER" id="PTHR43673:SF2">
    <property type="entry name" value="NITROREDUCTASE"/>
    <property type="match status" value="1"/>
</dbReference>